<gene>
    <name evidence="2" type="ORF">HYT40_01320</name>
</gene>
<keyword evidence="1" id="KW-0472">Membrane</keyword>
<dbReference type="EMBL" id="JACOZA010000033">
    <property type="protein sequence ID" value="MBI2096781.1"/>
    <property type="molecule type" value="Genomic_DNA"/>
</dbReference>
<name>A0A931SCE7_9BACT</name>
<reference evidence="2" key="1">
    <citation type="submission" date="2020-07" db="EMBL/GenBank/DDBJ databases">
        <title>Huge and variable diversity of episymbiotic CPR bacteria and DPANN archaea in groundwater ecosystems.</title>
        <authorList>
            <person name="He C.Y."/>
            <person name="Keren R."/>
            <person name="Whittaker M."/>
            <person name="Farag I.F."/>
            <person name="Doudna J."/>
            <person name="Cate J.H.D."/>
            <person name="Banfield J.F."/>
        </authorList>
    </citation>
    <scope>NUCLEOTIDE SEQUENCE</scope>
    <source>
        <strain evidence="2">NC_groundwater_193_Ag_S-0.1um_51_7</strain>
    </source>
</reference>
<sequence length="240" mass="26594">MDSSEDQNPIKQNSPTLPLGVGKNLQLPFFFSKIEVIAVIGLSLVAVAVKIFPQYFSFVSDLFAFFWLVVALIISVLLFYEGIMRFANTALSHYANNILWIIILGGMAAVTGGVKSPFLFLLFFPIVISTFDLLPRAPVILGALAGGLVLLMGVFVHGLSAAGSAYLLMALEAGAIYIFGYFVSLTVRETLHERYEKEELKAHYAEFTEIDRIKDSLTRIVMTEFHHPLEDILILKVSVD</sequence>
<proteinExistence type="predicted"/>
<evidence type="ECO:0000313" key="2">
    <source>
        <dbReference type="EMBL" id="MBI2096781.1"/>
    </source>
</evidence>
<dbReference type="Proteomes" id="UP000724148">
    <property type="component" value="Unassembled WGS sequence"/>
</dbReference>
<accession>A0A931SCE7</accession>
<organism evidence="2 3">
    <name type="scientific">Candidatus Sungiibacteriota bacterium</name>
    <dbReference type="NCBI Taxonomy" id="2750080"/>
    <lineage>
        <taxon>Bacteria</taxon>
        <taxon>Candidatus Sungiibacteriota</taxon>
    </lineage>
</organism>
<feature type="transmembrane region" description="Helical" evidence="1">
    <location>
        <begin position="165"/>
        <end position="187"/>
    </location>
</feature>
<dbReference type="AlphaFoldDB" id="A0A931SCE7"/>
<evidence type="ECO:0000256" key="1">
    <source>
        <dbReference type="SAM" id="Phobius"/>
    </source>
</evidence>
<protein>
    <submittedName>
        <fullName evidence="2">Uncharacterized protein</fullName>
    </submittedName>
</protein>
<keyword evidence="1" id="KW-0812">Transmembrane</keyword>
<keyword evidence="1" id="KW-1133">Transmembrane helix</keyword>
<feature type="transmembrane region" description="Helical" evidence="1">
    <location>
        <begin position="62"/>
        <end position="82"/>
    </location>
</feature>
<comment type="caution">
    <text evidence="2">The sequence shown here is derived from an EMBL/GenBank/DDBJ whole genome shotgun (WGS) entry which is preliminary data.</text>
</comment>
<feature type="transmembrane region" description="Helical" evidence="1">
    <location>
        <begin position="139"/>
        <end position="159"/>
    </location>
</feature>
<evidence type="ECO:0000313" key="3">
    <source>
        <dbReference type="Proteomes" id="UP000724148"/>
    </source>
</evidence>
<feature type="transmembrane region" description="Helical" evidence="1">
    <location>
        <begin position="94"/>
        <end position="112"/>
    </location>
</feature>
<feature type="transmembrane region" description="Helical" evidence="1">
    <location>
        <begin position="36"/>
        <end position="56"/>
    </location>
</feature>